<gene>
    <name evidence="2" type="ORF">KVT40_003732</name>
</gene>
<reference evidence="2" key="1">
    <citation type="submission" date="2021-07" db="EMBL/GenBank/DDBJ databases">
        <title>Elsinoe batatas strain:CRI-CJ2 Genome sequencing and assembly.</title>
        <authorList>
            <person name="Huang L."/>
        </authorList>
    </citation>
    <scope>NUCLEOTIDE SEQUENCE</scope>
    <source>
        <strain evidence="2">CRI-CJ2</strain>
    </source>
</reference>
<protein>
    <submittedName>
        <fullName evidence="2">Uncharacterized protein</fullName>
    </submittedName>
</protein>
<dbReference type="Proteomes" id="UP000809789">
    <property type="component" value="Unassembled WGS sequence"/>
</dbReference>
<keyword evidence="3" id="KW-1185">Reference proteome</keyword>
<dbReference type="AlphaFoldDB" id="A0A8K0L1A1"/>
<evidence type="ECO:0000313" key="3">
    <source>
        <dbReference type="Proteomes" id="UP000809789"/>
    </source>
</evidence>
<name>A0A8K0L1A1_9PEZI</name>
<feature type="region of interest" description="Disordered" evidence="1">
    <location>
        <begin position="244"/>
        <end position="270"/>
    </location>
</feature>
<dbReference type="OrthoDB" id="3939497at2759"/>
<comment type="caution">
    <text evidence="2">The sequence shown here is derived from an EMBL/GenBank/DDBJ whole genome shotgun (WGS) entry which is preliminary data.</text>
</comment>
<dbReference type="EMBL" id="JAESVG020000004">
    <property type="protein sequence ID" value="KAG8627859.1"/>
    <property type="molecule type" value="Genomic_DNA"/>
</dbReference>
<accession>A0A8K0L1A1</accession>
<evidence type="ECO:0000256" key="1">
    <source>
        <dbReference type="SAM" id="MobiDB-lite"/>
    </source>
</evidence>
<organism evidence="2 3">
    <name type="scientific">Elsinoe batatas</name>
    <dbReference type="NCBI Taxonomy" id="2601811"/>
    <lineage>
        <taxon>Eukaryota</taxon>
        <taxon>Fungi</taxon>
        <taxon>Dikarya</taxon>
        <taxon>Ascomycota</taxon>
        <taxon>Pezizomycotina</taxon>
        <taxon>Dothideomycetes</taxon>
        <taxon>Dothideomycetidae</taxon>
        <taxon>Myriangiales</taxon>
        <taxon>Elsinoaceae</taxon>
        <taxon>Elsinoe</taxon>
    </lineage>
</organism>
<evidence type="ECO:0000313" key="2">
    <source>
        <dbReference type="EMBL" id="KAG8627859.1"/>
    </source>
</evidence>
<sequence length="332" mass="37242">MSHSFLLDPSSTIQYCKTLSSNNQTSPLYTFLLGHTCLNSQYRHPPGTTRPAYHRSHCLTATTASITFLLPDITYHYRMPRHSRQGSDDSPGHLCQGTCHCSACTCQCSCQRIQQDLVDMDTDTTLVDTDNDSIMSEETEDINQPDREPTPGLQALEAQARHIRPFLRYPQALPSHIIRDEGAWVDLVQYIIEVEHLRRSSRSPSMEASFVSTAPSQNQHDDMYEYPHMHESMIVETNSHSPFSSMENSMYRSFSSSRQSSNSPGHPFRSNSSAVLEGIGALFDQPNWFTTSPLKLGPESEYCLATLPIPTRSLSLPAIKVDQPLDQIAETA</sequence>
<feature type="compositionally biased region" description="Low complexity" evidence="1">
    <location>
        <begin position="244"/>
        <end position="263"/>
    </location>
</feature>
<proteinExistence type="predicted"/>